<dbReference type="InterPro" id="IPR052761">
    <property type="entry name" value="Fungal_Detox/Toxin_TFs"/>
</dbReference>
<keyword evidence="3" id="KW-1185">Reference proteome</keyword>
<dbReference type="Proteomes" id="UP001140502">
    <property type="component" value="Unassembled WGS sequence"/>
</dbReference>
<sequence>MKRLPRIRDGEYDVPALDDDDFEFEDVHPEFTTLWRAMCPYIGDEPRQKDMATLFTAKVSLCHILAEYSFICHSINSYATTGALSDHLMESHSNRKNSGNDRLPSLKRKLDGWYEALPDCCRYQLRDKLNASKNTGKEWNAMVLQVMYRSLVLAIERTSTSSSLPQEQLDQETAGIYVPVENRMAFGSFFQGTQFMETPENTSEPTDLAWVSPELVTSSSADGDAPQFPCASGWEERLQRIEHVPGQELLSCVTEKYHEVETAEDEDMQDPSLTSESLNGTSPSEVSTVADCGFEALGYGDLAEAMFFDRNFRFSSHELDALFSSDEEVLVVK</sequence>
<accession>A0A9W8TD53</accession>
<gene>
    <name evidence="2" type="ORF">N0V84_010911</name>
</gene>
<evidence type="ECO:0000256" key="1">
    <source>
        <dbReference type="SAM" id="MobiDB-lite"/>
    </source>
</evidence>
<evidence type="ECO:0000313" key="2">
    <source>
        <dbReference type="EMBL" id="KAJ4310576.1"/>
    </source>
</evidence>
<dbReference type="EMBL" id="JAPEUR010000371">
    <property type="protein sequence ID" value="KAJ4310576.1"/>
    <property type="molecule type" value="Genomic_DNA"/>
</dbReference>
<dbReference type="PANTHER" id="PTHR47425">
    <property type="entry name" value="FARB-RELATED"/>
    <property type="match status" value="1"/>
</dbReference>
<dbReference type="OrthoDB" id="5105634at2759"/>
<comment type="caution">
    <text evidence="2">The sequence shown here is derived from an EMBL/GenBank/DDBJ whole genome shotgun (WGS) entry which is preliminary data.</text>
</comment>
<dbReference type="AlphaFoldDB" id="A0A9W8TD53"/>
<feature type="region of interest" description="Disordered" evidence="1">
    <location>
        <begin position="261"/>
        <end position="286"/>
    </location>
</feature>
<dbReference type="CDD" id="cd12148">
    <property type="entry name" value="fungal_TF_MHR"/>
    <property type="match status" value="1"/>
</dbReference>
<name>A0A9W8TD53_9HYPO</name>
<feature type="compositionally biased region" description="Polar residues" evidence="1">
    <location>
        <begin position="271"/>
        <end position="286"/>
    </location>
</feature>
<protein>
    <submittedName>
        <fullName evidence="2">Uncharacterized protein</fullName>
    </submittedName>
</protein>
<evidence type="ECO:0000313" key="3">
    <source>
        <dbReference type="Proteomes" id="UP001140502"/>
    </source>
</evidence>
<organism evidence="2 3">
    <name type="scientific">Fusarium piperis</name>
    <dbReference type="NCBI Taxonomy" id="1435070"/>
    <lineage>
        <taxon>Eukaryota</taxon>
        <taxon>Fungi</taxon>
        <taxon>Dikarya</taxon>
        <taxon>Ascomycota</taxon>
        <taxon>Pezizomycotina</taxon>
        <taxon>Sordariomycetes</taxon>
        <taxon>Hypocreomycetidae</taxon>
        <taxon>Hypocreales</taxon>
        <taxon>Nectriaceae</taxon>
        <taxon>Fusarium</taxon>
        <taxon>Fusarium solani species complex</taxon>
    </lineage>
</organism>
<dbReference type="PANTHER" id="PTHR47425:SF2">
    <property type="entry name" value="FARB-RELATED"/>
    <property type="match status" value="1"/>
</dbReference>
<reference evidence="2" key="1">
    <citation type="submission" date="2022-10" db="EMBL/GenBank/DDBJ databases">
        <title>Tapping the CABI collections for fungal endophytes: first genome assemblies for Collariella, Neodidymelliopsis, Ascochyta clinopodiicola, Didymella pomorum, Didymosphaeria variabile, Neocosmospora piperis and Neocucurbitaria cava.</title>
        <authorList>
            <person name="Hill R."/>
        </authorList>
    </citation>
    <scope>NUCLEOTIDE SEQUENCE</scope>
    <source>
        <strain evidence="2">IMI 366586</strain>
    </source>
</reference>
<proteinExistence type="predicted"/>